<organism evidence="1 2">
    <name type="scientific">Porites evermanni</name>
    <dbReference type="NCBI Taxonomy" id="104178"/>
    <lineage>
        <taxon>Eukaryota</taxon>
        <taxon>Metazoa</taxon>
        <taxon>Cnidaria</taxon>
        <taxon>Anthozoa</taxon>
        <taxon>Hexacorallia</taxon>
        <taxon>Scleractinia</taxon>
        <taxon>Fungiina</taxon>
        <taxon>Poritidae</taxon>
        <taxon>Porites</taxon>
    </lineage>
</organism>
<keyword evidence="2" id="KW-1185">Reference proteome</keyword>
<dbReference type="Proteomes" id="UP001159427">
    <property type="component" value="Unassembled WGS sequence"/>
</dbReference>
<dbReference type="EMBL" id="CALNXI010002763">
    <property type="protein sequence ID" value="CAH3190571.1"/>
    <property type="molecule type" value="Genomic_DNA"/>
</dbReference>
<dbReference type="PANTHER" id="PTHR34407">
    <property type="entry name" value="EXPRESSED PROTEIN"/>
    <property type="match status" value="1"/>
</dbReference>
<accession>A0ABN8SI36</accession>
<dbReference type="PANTHER" id="PTHR34407:SF1">
    <property type="entry name" value="SGNH HYDROLASE-TYPE ESTERASE DOMAIN-CONTAINING PROTEIN"/>
    <property type="match status" value="1"/>
</dbReference>
<proteinExistence type="predicted"/>
<name>A0ABN8SI36_9CNID</name>
<protein>
    <submittedName>
        <fullName evidence="1">Uncharacterized protein</fullName>
    </submittedName>
</protein>
<evidence type="ECO:0000313" key="2">
    <source>
        <dbReference type="Proteomes" id="UP001159427"/>
    </source>
</evidence>
<sequence>MRSSSKYLFAFCACVILSLYSVYFLNPISLKPALQHYGKLDEVQDALENDHDLFSLWNFEDKLLSKAIKTGNSVRMKNILRKALRGGDIKLVVLGGVFINWWNSYIGGITKALMKEIQLAIGATGSYFYSYCYQTFLAVREKIDIVRIEVCVNDLNKSMPLEQLIRQVLTHPSTPAVLFINLVSYERNNCLIERFSLDCRNQVKTALLQYYFTEFKRIVLP</sequence>
<evidence type="ECO:0000313" key="1">
    <source>
        <dbReference type="EMBL" id="CAH3190571.1"/>
    </source>
</evidence>
<comment type="caution">
    <text evidence="1">The sequence shown here is derived from an EMBL/GenBank/DDBJ whole genome shotgun (WGS) entry which is preliminary data.</text>
</comment>
<gene>
    <name evidence="1" type="ORF">PEVE_00020605</name>
</gene>
<reference evidence="1 2" key="1">
    <citation type="submission" date="2022-05" db="EMBL/GenBank/DDBJ databases">
        <authorList>
            <consortium name="Genoscope - CEA"/>
            <person name="William W."/>
        </authorList>
    </citation>
    <scope>NUCLEOTIDE SEQUENCE [LARGE SCALE GENOMIC DNA]</scope>
</reference>